<proteinExistence type="predicted"/>
<protein>
    <submittedName>
        <fullName evidence="1">Uncharacterized protein</fullName>
    </submittedName>
</protein>
<accession>A0A7W9SVZ2</accession>
<evidence type="ECO:0000313" key="1">
    <source>
        <dbReference type="EMBL" id="MBB6053855.1"/>
    </source>
</evidence>
<keyword evidence="2" id="KW-1185">Reference proteome</keyword>
<comment type="caution">
    <text evidence="1">The sequence shown here is derived from an EMBL/GenBank/DDBJ whole genome shotgun (WGS) entry which is preliminary data.</text>
</comment>
<name>A0A7W9SVZ2_ARMRO</name>
<organism evidence="1 2">
    <name type="scientific">Armatimonas rosea</name>
    <dbReference type="NCBI Taxonomy" id="685828"/>
    <lineage>
        <taxon>Bacteria</taxon>
        <taxon>Bacillati</taxon>
        <taxon>Armatimonadota</taxon>
        <taxon>Armatimonadia</taxon>
        <taxon>Armatimonadales</taxon>
        <taxon>Armatimonadaceae</taxon>
        <taxon>Armatimonas</taxon>
    </lineage>
</organism>
<sequence length="65" mass="7676">MTTTTTDQSREATFYVARCDELVRLLLRLLEGATRPQTLRFADRQRLKRLLRRLQEGIQQLTITL</sequence>
<evidence type="ECO:0000313" key="2">
    <source>
        <dbReference type="Proteomes" id="UP000520814"/>
    </source>
</evidence>
<dbReference type="Proteomes" id="UP000520814">
    <property type="component" value="Unassembled WGS sequence"/>
</dbReference>
<dbReference type="RefSeq" id="WP_184203943.1">
    <property type="nucleotide sequence ID" value="NZ_JACHGW010000009.1"/>
</dbReference>
<dbReference type="EMBL" id="JACHGW010000009">
    <property type="protein sequence ID" value="MBB6053855.1"/>
    <property type="molecule type" value="Genomic_DNA"/>
</dbReference>
<reference evidence="1 2" key="1">
    <citation type="submission" date="2020-08" db="EMBL/GenBank/DDBJ databases">
        <title>Genomic Encyclopedia of Type Strains, Phase IV (KMG-IV): sequencing the most valuable type-strain genomes for metagenomic binning, comparative biology and taxonomic classification.</title>
        <authorList>
            <person name="Goeker M."/>
        </authorList>
    </citation>
    <scope>NUCLEOTIDE SEQUENCE [LARGE SCALE GENOMIC DNA]</scope>
    <source>
        <strain evidence="1 2">DSM 23562</strain>
    </source>
</reference>
<gene>
    <name evidence="1" type="ORF">HNQ39_005702</name>
</gene>
<dbReference type="AlphaFoldDB" id="A0A7W9SVZ2"/>